<gene>
    <name evidence="1" type="ORF">K3G42_001045</name>
</gene>
<sequence>MLSCCLYSQMEEFPCATLDLSLLNKGQARGVCVCVPVHQICCLPADTEAQAPVEAAPFETGFHPPLKRSPGKPFDPSVPPRAAPLSELVADRCSLLNGGEEVERRHVH</sequence>
<proteinExistence type="predicted"/>
<keyword evidence="2" id="KW-1185">Reference proteome</keyword>
<dbReference type="EMBL" id="CM037628">
    <property type="protein sequence ID" value="KAH7996102.1"/>
    <property type="molecule type" value="Genomic_DNA"/>
</dbReference>
<evidence type="ECO:0000313" key="1">
    <source>
        <dbReference type="EMBL" id="KAH7996102.1"/>
    </source>
</evidence>
<dbReference type="Proteomes" id="UP000827872">
    <property type="component" value="Linkage Group LG15"/>
</dbReference>
<protein>
    <submittedName>
        <fullName evidence="1">Uncharacterized protein</fullName>
    </submittedName>
</protein>
<comment type="caution">
    <text evidence="1">The sequence shown here is derived from an EMBL/GenBank/DDBJ whole genome shotgun (WGS) entry which is preliminary data.</text>
</comment>
<evidence type="ECO:0000313" key="2">
    <source>
        <dbReference type="Proteomes" id="UP000827872"/>
    </source>
</evidence>
<name>A0ACB8ETI5_9SAUR</name>
<organism evidence="1 2">
    <name type="scientific">Sphaerodactylus townsendi</name>
    <dbReference type="NCBI Taxonomy" id="933632"/>
    <lineage>
        <taxon>Eukaryota</taxon>
        <taxon>Metazoa</taxon>
        <taxon>Chordata</taxon>
        <taxon>Craniata</taxon>
        <taxon>Vertebrata</taxon>
        <taxon>Euteleostomi</taxon>
        <taxon>Lepidosauria</taxon>
        <taxon>Squamata</taxon>
        <taxon>Bifurcata</taxon>
        <taxon>Gekkota</taxon>
        <taxon>Sphaerodactylidae</taxon>
        <taxon>Sphaerodactylus</taxon>
    </lineage>
</organism>
<accession>A0ACB8ETI5</accession>
<reference evidence="1" key="1">
    <citation type="submission" date="2021-08" db="EMBL/GenBank/DDBJ databases">
        <title>The first chromosome-level gecko genome reveals the dynamic sex chromosomes of Neotropical dwarf geckos (Sphaerodactylidae: Sphaerodactylus).</title>
        <authorList>
            <person name="Pinto B.J."/>
            <person name="Keating S.E."/>
            <person name="Gamble T."/>
        </authorList>
    </citation>
    <scope>NUCLEOTIDE SEQUENCE</scope>
    <source>
        <strain evidence="1">TG3544</strain>
    </source>
</reference>